<gene>
    <name evidence="1" type="ORF">ANN_10124</name>
</gene>
<reference evidence="1 2" key="1">
    <citation type="journal article" date="2022" name="Allergy">
        <title>Genome assembly and annotation of Periplaneta americana reveal a comprehensive cockroach allergen profile.</title>
        <authorList>
            <person name="Wang L."/>
            <person name="Xiong Q."/>
            <person name="Saelim N."/>
            <person name="Wang L."/>
            <person name="Nong W."/>
            <person name="Wan A.T."/>
            <person name="Shi M."/>
            <person name="Liu X."/>
            <person name="Cao Q."/>
            <person name="Hui J.H.L."/>
            <person name="Sookrung N."/>
            <person name="Leung T.F."/>
            <person name="Tungtrongchitr A."/>
            <person name="Tsui S.K.W."/>
        </authorList>
    </citation>
    <scope>NUCLEOTIDE SEQUENCE [LARGE SCALE GENOMIC DNA]</scope>
    <source>
        <strain evidence="1">PWHHKU_190912</strain>
    </source>
</reference>
<comment type="caution">
    <text evidence="1">The sequence shown here is derived from an EMBL/GenBank/DDBJ whole genome shotgun (WGS) entry which is preliminary data.</text>
</comment>
<accession>A0ABQ8TQX7</accession>
<evidence type="ECO:0000313" key="2">
    <source>
        <dbReference type="Proteomes" id="UP001148838"/>
    </source>
</evidence>
<protein>
    <submittedName>
        <fullName evidence="1">Uncharacterized protein</fullName>
    </submittedName>
</protein>
<keyword evidence="2" id="KW-1185">Reference proteome</keyword>
<name>A0ABQ8TQX7_PERAM</name>
<proteinExistence type="predicted"/>
<organism evidence="1 2">
    <name type="scientific">Periplaneta americana</name>
    <name type="common">American cockroach</name>
    <name type="synonym">Blatta americana</name>
    <dbReference type="NCBI Taxonomy" id="6978"/>
    <lineage>
        <taxon>Eukaryota</taxon>
        <taxon>Metazoa</taxon>
        <taxon>Ecdysozoa</taxon>
        <taxon>Arthropoda</taxon>
        <taxon>Hexapoda</taxon>
        <taxon>Insecta</taxon>
        <taxon>Pterygota</taxon>
        <taxon>Neoptera</taxon>
        <taxon>Polyneoptera</taxon>
        <taxon>Dictyoptera</taxon>
        <taxon>Blattodea</taxon>
        <taxon>Blattoidea</taxon>
        <taxon>Blattidae</taxon>
        <taxon>Blattinae</taxon>
        <taxon>Periplaneta</taxon>
    </lineage>
</organism>
<sequence>MRVLETIDCAVEDVHEAFDQIQETVEGDLIRVFDFVEDNYIKRRRGRGRQQPLFAPYTWNCYDRVIENLQRTTNTFEVLHRKLSLLMGKAHPSLFHVLEKMQITAPRFTQPPIKLSTGSFPGVKGGQSVVPTTPPHSSAEVMESMGLYLHAPKCLHAFAQSPKKSMRQCSREIGISKSSVHRILRAQKWKPHIPRLVHALTEDDPDMERRRGSAAEFPP</sequence>
<dbReference type="EMBL" id="JAJSOF020000005">
    <property type="protein sequence ID" value="KAJ4448112.1"/>
    <property type="molecule type" value="Genomic_DNA"/>
</dbReference>
<evidence type="ECO:0000313" key="1">
    <source>
        <dbReference type="EMBL" id="KAJ4448112.1"/>
    </source>
</evidence>
<dbReference type="Proteomes" id="UP001148838">
    <property type="component" value="Unassembled WGS sequence"/>
</dbReference>